<dbReference type="Pfam" id="PF00158">
    <property type="entry name" value="Sigma54_activat"/>
    <property type="match status" value="1"/>
</dbReference>
<organism evidence="11 12">
    <name type="scientific">Lutispora saccharofermentans</name>
    <dbReference type="NCBI Taxonomy" id="3024236"/>
    <lineage>
        <taxon>Bacteria</taxon>
        <taxon>Bacillati</taxon>
        <taxon>Bacillota</taxon>
        <taxon>Clostridia</taxon>
        <taxon>Lutisporales</taxon>
        <taxon>Lutisporaceae</taxon>
        <taxon>Lutispora</taxon>
    </lineage>
</organism>
<dbReference type="PANTHER" id="PTHR32071">
    <property type="entry name" value="TRANSCRIPTIONAL REGULATORY PROTEIN"/>
    <property type="match status" value="1"/>
</dbReference>
<dbReference type="PROSITE" id="PS00688">
    <property type="entry name" value="SIGMA54_INTERACT_3"/>
    <property type="match status" value="1"/>
</dbReference>
<keyword evidence="12" id="KW-1185">Reference proteome</keyword>
<keyword evidence="6" id="KW-0804">Transcription</keyword>
<dbReference type="PROSITE" id="PS50045">
    <property type="entry name" value="SIGMA54_INTERACT_4"/>
    <property type="match status" value="1"/>
</dbReference>
<dbReference type="RefSeq" id="WP_255226437.1">
    <property type="nucleotide sequence ID" value="NZ_JAJEKE010000003.1"/>
</dbReference>
<evidence type="ECO:0000256" key="4">
    <source>
        <dbReference type="ARBA" id="ARBA00023015"/>
    </source>
</evidence>
<dbReference type="PROSITE" id="PS00676">
    <property type="entry name" value="SIGMA54_INTERACT_2"/>
    <property type="match status" value="1"/>
</dbReference>
<evidence type="ECO:0000256" key="6">
    <source>
        <dbReference type="ARBA" id="ARBA00023163"/>
    </source>
</evidence>
<keyword evidence="4" id="KW-0805">Transcription regulation</keyword>
<evidence type="ECO:0000256" key="3">
    <source>
        <dbReference type="ARBA" id="ARBA00022840"/>
    </source>
</evidence>
<dbReference type="InterPro" id="IPR027417">
    <property type="entry name" value="P-loop_NTPase"/>
</dbReference>
<accession>A0ABT1NCB7</accession>
<dbReference type="EMBL" id="JAJEKE010000003">
    <property type="protein sequence ID" value="MCQ1528913.1"/>
    <property type="molecule type" value="Genomic_DNA"/>
</dbReference>
<dbReference type="PRINTS" id="PR01590">
    <property type="entry name" value="HTHFIS"/>
</dbReference>
<dbReference type="CDD" id="cd00009">
    <property type="entry name" value="AAA"/>
    <property type="match status" value="1"/>
</dbReference>
<dbReference type="Pfam" id="PF00072">
    <property type="entry name" value="Response_reg"/>
    <property type="match status" value="1"/>
</dbReference>
<comment type="function">
    <text evidence="7">May play the central regulatory role in sporulation. It may be an element of the effector pathway responsible for the activation of sporulation genes in response to nutritional stress. Spo0A may act in concert with spo0H (a sigma factor) to control the expression of some genes that are critical to the sporulation process.</text>
</comment>
<dbReference type="Proteomes" id="UP001651880">
    <property type="component" value="Unassembled WGS sequence"/>
</dbReference>
<feature type="domain" description="Sigma-54 factor interaction" evidence="9">
    <location>
        <begin position="142"/>
        <end position="371"/>
    </location>
</feature>
<protein>
    <recommendedName>
        <fullName evidence="1">Stage 0 sporulation protein A homolog</fullName>
    </recommendedName>
</protein>
<dbReference type="PROSITE" id="PS50110">
    <property type="entry name" value="RESPONSE_REGULATORY"/>
    <property type="match status" value="1"/>
</dbReference>
<dbReference type="Gene3D" id="3.40.50.2300">
    <property type="match status" value="1"/>
</dbReference>
<dbReference type="InterPro" id="IPR001789">
    <property type="entry name" value="Sig_transdc_resp-reg_receiver"/>
</dbReference>
<keyword evidence="5" id="KW-0238">DNA-binding</keyword>
<evidence type="ECO:0000259" key="10">
    <source>
        <dbReference type="PROSITE" id="PS50110"/>
    </source>
</evidence>
<dbReference type="InterPro" id="IPR025662">
    <property type="entry name" value="Sigma_54_int_dom_ATP-bd_1"/>
</dbReference>
<dbReference type="PROSITE" id="PS00675">
    <property type="entry name" value="SIGMA54_INTERACT_1"/>
    <property type="match status" value="1"/>
</dbReference>
<dbReference type="Pfam" id="PF02954">
    <property type="entry name" value="HTH_8"/>
    <property type="match status" value="1"/>
</dbReference>
<dbReference type="SMART" id="SM00382">
    <property type="entry name" value="AAA"/>
    <property type="match status" value="1"/>
</dbReference>
<keyword evidence="8" id="KW-0597">Phosphoprotein</keyword>
<dbReference type="SUPFAM" id="SSF52172">
    <property type="entry name" value="CheY-like"/>
    <property type="match status" value="1"/>
</dbReference>
<dbReference type="InterPro" id="IPR003593">
    <property type="entry name" value="AAA+_ATPase"/>
</dbReference>
<dbReference type="Gene3D" id="3.40.50.300">
    <property type="entry name" value="P-loop containing nucleotide triphosphate hydrolases"/>
    <property type="match status" value="1"/>
</dbReference>
<dbReference type="SUPFAM" id="SSF52540">
    <property type="entry name" value="P-loop containing nucleoside triphosphate hydrolases"/>
    <property type="match status" value="1"/>
</dbReference>
<evidence type="ECO:0000256" key="2">
    <source>
        <dbReference type="ARBA" id="ARBA00022741"/>
    </source>
</evidence>
<sequence>MKKTILIIDDEIGICTSLEFALNSKYDVKSATNSNNALKMLNKEKIDLCLLDLKLGKDNGIDLLKKIKNRLPDMVVIMMTAYGTIETSVEAMQQGAYTYLIKPLSISELNIVLEKAFAYQDLNYRVGYLESELEDRYDRNGIIGKSPLMKDVLKLVDKVKDIDSSILITGESGTGKELIAREIHYSGKRAKYPFEVVNCAAIPEGLLEEEFFGHKKGAFTGAIENKKGKFALANNGTIFLDEIAELSYNLQAKLLRVLQHKEYSPVGSNEKISLNIRVLSATNKDLKKCIEEKTFREDLYFRLNVIEINLPPLRERKQDISLLINYFIKKYNIDFKKNITLISDAAEKKLLKYNYPGNIRQLANILEYAAVMANTNTIEEEDLPADIISYNSGNKIIDKDELSDLSLKEVEKKAIESALQANKGYRKATAEQLGISLKGLFNKIKEYNIDTSQYIE</sequence>
<dbReference type="InterPro" id="IPR011006">
    <property type="entry name" value="CheY-like_superfamily"/>
</dbReference>
<dbReference type="SUPFAM" id="SSF46689">
    <property type="entry name" value="Homeodomain-like"/>
    <property type="match status" value="1"/>
</dbReference>
<comment type="caution">
    <text evidence="11">The sequence shown here is derived from an EMBL/GenBank/DDBJ whole genome shotgun (WGS) entry which is preliminary data.</text>
</comment>
<feature type="domain" description="Response regulatory" evidence="10">
    <location>
        <begin position="4"/>
        <end position="117"/>
    </location>
</feature>
<dbReference type="SMART" id="SM00448">
    <property type="entry name" value="REC"/>
    <property type="match status" value="1"/>
</dbReference>
<dbReference type="Gene3D" id="1.10.10.60">
    <property type="entry name" value="Homeodomain-like"/>
    <property type="match status" value="1"/>
</dbReference>
<reference evidence="11 12" key="1">
    <citation type="submission" date="2021-10" db="EMBL/GenBank/DDBJ databases">
        <title>Lutispora strain m25 sp. nov., a thermophilic, non-spore-forming bacterium isolated from a lab-scale methanogenic bioreactor digesting anaerobic sludge.</title>
        <authorList>
            <person name="El Houari A."/>
            <person name="Mcdonald J."/>
        </authorList>
    </citation>
    <scope>NUCLEOTIDE SEQUENCE [LARGE SCALE GENOMIC DNA]</scope>
    <source>
        <strain evidence="12">m25</strain>
    </source>
</reference>
<evidence type="ECO:0000313" key="11">
    <source>
        <dbReference type="EMBL" id="MCQ1528913.1"/>
    </source>
</evidence>
<dbReference type="InterPro" id="IPR002078">
    <property type="entry name" value="Sigma_54_int"/>
</dbReference>
<dbReference type="InterPro" id="IPR025943">
    <property type="entry name" value="Sigma_54_int_dom_ATP-bd_2"/>
</dbReference>
<evidence type="ECO:0000256" key="1">
    <source>
        <dbReference type="ARBA" id="ARBA00018672"/>
    </source>
</evidence>
<dbReference type="InterPro" id="IPR058031">
    <property type="entry name" value="AAA_lid_NorR"/>
</dbReference>
<gene>
    <name evidence="11" type="ORF">LJD61_05045</name>
</gene>
<dbReference type="InterPro" id="IPR002197">
    <property type="entry name" value="HTH_Fis"/>
</dbReference>
<dbReference type="Pfam" id="PF25601">
    <property type="entry name" value="AAA_lid_14"/>
    <property type="match status" value="1"/>
</dbReference>
<keyword evidence="2" id="KW-0547">Nucleotide-binding</keyword>
<dbReference type="InterPro" id="IPR009057">
    <property type="entry name" value="Homeodomain-like_sf"/>
</dbReference>
<name>A0ABT1NCB7_9FIRM</name>
<evidence type="ECO:0000256" key="7">
    <source>
        <dbReference type="ARBA" id="ARBA00024867"/>
    </source>
</evidence>
<evidence type="ECO:0000259" key="9">
    <source>
        <dbReference type="PROSITE" id="PS50045"/>
    </source>
</evidence>
<proteinExistence type="predicted"/>
<evidence type="ECO:0000256" key="5">
    <source>
        <dbReference type="ARBA" id="ARBA00023125"/>
    </source>
</evidence>
<dbReference type="Gene3D" id="1.10.8.60">
    <property type="match status" value="1"/>
</dbReference>
<dbReference type="InterPro" id="IPR025944">
    <property type="entry name" value="Sigma_54_int_dom_CS"/>
</dbReference>
<evidence type="ECO:0000256" key="8">
    <source>
        <dbReference type="PROSITE-ProRule" id="PRU00169"/>
    </source>
</evidence>
<evidence type="ECO:0000313" key="12">
    <source>
        <dbReference type="Proteomes" id="UP001651880"/>
    </source>
</evidence>
<keyword evidence="3" id="KW-0067">ATP-binding</keyword>
<feature type="modified residue" description="4-aspartylphosphate" evidence="8">
    <location>
        <position position="52"/>
    </location>
</feature>